<feature type="region of interest" description="Disordered" evidence="1">
    <location>
        <begin position="95"/>
        <end position="118"/>
    </location>
</feature>
<evidence type="ECO:0000313" key="3">
    <source>
        <dbReference type="Proteomes" id="UP000617340"/>
    </source>
</evidence>
<dbReference type="EMBL" id="JACSDZ010000001">
    <property type="protein sequence ID" value="KAF7418261.1"/>
    <property type="molecule type" value="Genomic_DNA"/>
</dbReference>
<evidence type="ECO:0000256" key="1">
    <source>
        <dbReference type="SAM" id="MobiDB-lite"/>
    </source>
</evidence>
<proteinExistence type="predicted"/>
<keyword evidence="3" id="KW-1185">Reference proteome</keyword>
<organism evidence="2 3">
    <name type="scientific">Vespula germanica</name>
    <name type="common">German yellow jacket</name>
    <name type="synonym">Paravespula germanica</name>
    <dbReference type="NCBI Taxonomy" id="30212"/>
    <lineage>
        <taxon>Eukaryota</taxon>
        <taxon>Metazoa</taxon>
        <taxon>Ecdysozoa</taxon>
        <taxon>Arthropoda</taxon>
        <taxon>Hexapoda</taxon>
        <taxon>Insecta</taxon>
        <taxon>Pterygota</taxon>
        <taxon>Neoptera</taxon>
        <taxon>Endopterygota</taxon>
        <taxon>Hymenoptera</taxon>
        <taxon>Apocrita</taxon>
        <taxon>Aculeata</taxon>
        <taxon>Vespoidea</taxon>
        <taxon>Vespidae</taxon>
        <taxon>Vespinae</taxon>
        <taxon>Vespula</taxon>
    </lineage>
</organism>
<dbReference type="Proteomes" id="UP000617340">
    <property type="component" value="Unassembled WGS sequence"/>
</dbReference>
<reference evidence="2" key="1">
    <citation type="journal article" date="2020" name="G3 (Bethesda)">
        <title>High-Quality Assemblies for Three Invasive Social Wasps from the &lt;i&gt;Vespula&lt;/i&gt; Genus.</title>
        <authorList>
            <person name="Harrop T.W.R."/>
            <person name="Guhlin J."/>
            <person name="McLaughlin G.M."/>
            <person name="Permina E."/>
            <person name="Stockwell P."/>
            <person name="Gilligan J."/>
            <person name="Le Lec M.F."/>
            <person name="Gruber M.A.M."/>
            <person name="Quinn O."/>
            <person name="Lovegrove M."/>
            <person name="Duncan E.J."/>
            <person name="Remnant E.J."/>
            <person name="Van Eeckhoven J."/>
            <person name="Graham B."/>
            <person name="Knapp R.A."/>
            <person name="Langford K.W."/>
            <person name="Kronenberg Z."/>
            <person name="Press M.O."/>
            <person name="Eacker S.M."/>
            <person name="Wilson-Rankin E.E."/>
            <person name="Purcell J."/>
            <person name="Lester P.J."/>
            <person name="Dearden P.K."/>
        </authorList>
    </citation>
    <scope>NUCLEOTIDE SEQUENCE</scope>
    <source>
        <strain evidence="2">Linc-1</strain>
    </source>
</reference>
<evidence type="ECO:0000313" key="2">
    <source>
        <dbReference type="EMBL" id="KAF7418261.1"/>
    </source>
</evidence>
<protein>
    <submittedName>
        <fullName evidence="2">Uncharacterized protein</fullName>
    </submittedName>
</protein>
<accession>A0A834U6B0</accession>
<sequence>MPGIKIGSRDCSPIEAGEDLKFRSQEKEISLTLSQVASSRRLQDVQSILKPSGLGISYLGSLKGLSSGQRSAVAVNYTACLTRLRASGPLVINERSNLPPPEARANTLSREIEFQSES</sequence>
<comment type="caution">
    <text evidence="2">The sequence shown here is derived from an EMBL/GenBank/DDBJ whole genome shotgun (WGS) entry which is preliminary data.</text>
</comment>
<name>A0A834U6B0_VESGE</name>
<dbReference type="AlphaFoldDB" id="A0A834U6B0"/>
<gene>
    <name evidence="2" type="ORF">HZH68_000914</name>
</gene>